<keyword evidence="8" id="KW-1185">Reference proteome</keyword>
<dbReference type="AlphaFoldDB" id="D8K5W4"/>
<feature type="domain" description="NEAT" evidence="6">
    <location>
        <begin position="95"/>
        <end position="126"/>
    </location>
</feature>
<dbReference type="SUPFAM" id="SSF81296">
    <property type="entry name" value="E set domains"/>
    <property type="match status" value="1"/>
</dbReference>
<dbReference type="InterPro" id="IPR014755">
    <property type="entry name" value="Cu-Rt/internalin_Ig-like"/>
</dbReference>
<dbReference type="PANTHER" id="PTHR34820:SF4">
    <property type="entry name" value="INNER MEMBRANE PROTEIN YEBZ"/>
    <property type="match status" value="1"/>
</dbReference>
<dbReference type="STRING" id="105559.Nwat_1374"/>
<dbReference type="PROSITE" id="PS50978">
    <property type="entry name" value="NEAT"/>
    <property type="match status" value="1"/>
</dbReference>
<dbReference type="GO" id="GO:0042597">
    <property type="term" value="C:periplasmic space"/>
    <property type="evidence" value="ECO:0007669"/>
    <property type="project" value="UniProtKB-SubCell"/>
</dbReference>
<evidence type="ECO:0000259" key="6">
    <source>
        <dbReference type="PROSITE" id="PS50978"/>
    </source>
</evidence>
<protein>
    <recommendedName>
        <fullName evidence="5">Copper resistance protein C</fullName>
    </recommendedName>
</protein>
<sequence>MGEVFSGIGILLVLGITVTLAWGHAVVVKSSPTDQAVLTQAPGAITLCFNVKIEKAFARASLWSTKTRRKRLPISEHNFAQDADPACLHISLPPLQPGAYQVRYKILATDGHTTEGVVRFAVNEPA</sequence>
<evidence type="ECO:0000313" key="8">
    <source>
        <dbReference type="Proteomes" id="UP000000393"/>
    </source>
</evidence>
<gene>
    <name evidence="7" type="ordered locus">Nwat_1374</name>
</gene>
<dbReference type="EMBL" id="CP002086">
    <property type="protein sequence ID" value="ADJ28291.1"/>
    <property type="molecule type" value="Genomic_DNA"/>
</dbReference>
<evidence type="ECO:0000256" key="3">
    <source>
        <dbReference type="ARBA" id="ARBA00022729"/>
    </source>
</evidence>
<name>D8K5W4_NITWC</name>
<evidence type="ECO:0000313" key="7">
    <source>
        <dbReference type="EMBL" id="ADJ28291.1"/>
    </source>
</evidence>
<dbReference type="Proteomes" id="UP000000393">
    <property type="component" value="Chromosome"/>
</dbReference>
<dbReference type="GO" id="GO:0005886">
    <property type="term" value="C:plasma membrane"/>
    <property type="evidence" value="ECO:0007669"/>
    <property type="project" value="TreeGrafter"/>
</dbReference>
<dbReference type="Pfam" id="PF04234">
    <property type="entry name" value="CopC"/>
    <property type="match status" value="1"/>
</dbReference>
<comment type="function">
    <text evidence="5">Involved in copper resistance.</text>
</comment>
<keyword evidence="5" id="KW-0574">Periplasm</keyword>
<dbReference type="GO" id="GO:0006825">
    <property type="term" value="P:copper ion transport"/>
    <property type="evidence" value="ECO:0007669"/>
    <property type="project" value="InterPro"/>
</dbReference>
<dbReference type="InterPro" id="IPR006635">
    <property type="entry name" value="NEAT_dom"/>
</dbReference>
<comment type="subcellular location">
    <subcellularLocation>
        <location evidence="1">Cell envelope</location>
    </subcellularLocation>
    <subcellularLocation>
        <location evidence="5">Periplasm</location>
    </subcellularLocation>
</comment>
<dbReference type="GO" id="GO:0005507">
    <property type="term" value="F:copper ion binding"/>
    <property type="evidence" value="ECO:0007669"/>
    <property type="project" value="UniProtKB-UniRule"/>
</dbReference>
<dbReference type="eggNOG" id="COG2372">
    <property type="taxonomic scope" value="Bacteria"/>
</dbReference>
<dbReference type="GO" id="GO:0030313">
    <property type="term" value="C:cell envelope"/>
    <property type="evidence" value="ECO:0007669"/>
    <property type="project" value="UniProtKB-SubCell"/>
</dbReference>
<dbReference type="Gene3D" id="2.60.40.1220">
    <property type="match status" value="1"/>
</dbReference>
<accession>D8K5W4</accession>
<evidence type="ECO:0000256" key="5">
    <source>
        <dbReference type="RuleBase" id="RU369037"/>
    </source>
</evidence>
<reference evidence="7 8" key="1">
    <citation type="submission" date="2010-06" db="EMBL/GenBank/DDBJ databases">
        <title>Complete sequence of chromosome of Nitrosococcus watsoni C-113.</title>
        <authorList>
            <consortium name="US DOE Joint Genome Institute"/>
            <person name="Lucas S."/>
            <person name="Copeland A."/>
            <person name="Lapidus A."/>
            <person name="Cheng J.-F."/>
            <person name="Bruce D."/>
            <person name="Goodwin L."/>
            <person name="Pitluck S."/>
            <person name="Malfatti S.A."/>
            <person name="Chain P.S.G."/>
            <person name="Land M."/>
            <person name="Hauser L."/>
            <person name="Kyrpides N."/>
            <person name="Ivanova N."/>
            <person name="Cambell M.A."/>
            <person name="Heidelberg J.F."/>
            <person name="Klotz M.G."/>
            <person name="Woyke T."/>
        </authorList>
    </citation>
    <scope>NUCLEOTIDE SEQUENCE [LARGE SCALE GENOMIC DNA]</scope>
    <source>
        <strain evidence="7 8">C-113</strain>
    </source>
</reference>
<keyword evidence="2 5" id="KW-0479">Metal-binding</keyword>
<proteinExistence type="inferred from homology"/>
<keyword evidence="4 5" id="KW-0186">Copper</keyword>
<dbReference type="GO" id="GO:0046688">
    <property type="term" value="P:response to copper ion"/>
    <property type="evidence" value="ECO:0007669"/>
    <property type="project" value="UniProtKB-UniRule"/>
</dbReference>
<evidence type="ECO:0000256" key="4">
    <source>
        <dbReference type="ARBA" id="ARBA00023008"/>
    </source>
</evidence>
<keyword evidence="3 5" id="KW-0732">Signal</keyword>
<evidence type="ECO:0000256" key="1">
    <source>
        <dbReference type="ARBA" id="ARBA00004196"/>
    </source>
</evidence>
<dbReference type="KEGG" id="nwa:Nwat_1374"/>
<dbReference type="PANTHER" id="PTHR34820">
    <property type="entry name" value="INNER MEMBRANE PROTEIN YEBZ"/>
    <property type="match status" value="1"/>
</dbReference>
<dbReference type="InterPro" id="IPR007348">
    <property type="entry name" value="CopC_dom"/>
</dbReference>
<organism evidence="7 8">
    <name type="scientific">Nitrosococcus watsoni (strain C-113)</name>
    <dbReference type="NCBI Taxonomy" id="105559"/>
    <lineage>
        <taxon>Bacteria</taxon>
        <taxon>Pseudomonadati</taxon>
        <taxon>Pseudomonadota</taxon>
        <taxon>Gammaproteobacteria</taxon>
        <taxon>Chromatiales</taxon>
        <taxon>Chromatiaceae</taxon>
        <taxon>Nitrosococcus</taxon>
    </lineage>
</organism>
<evidence type="ECO:0000256" key="2">
    <source>
        <dbReference type="ARBA" id="ARBA00022723"/>
    </source>
</evidence>
<dbReference type="InterPro" id="IPR032694">
    <property type="entry name" value="CopC/D"/>
</dbReference>
<dbReference type="HOGENOM" id="CLU_087859_4_1_6"/>
<dbReference type="InterPro" id="IPR014756">
    <property type="entry name" value="Ig_E-set"/>
</dbReference>
<comment type="similarity">
    <text evidence="5">Belongs to the CopC family.</text>
</comment>